<protein>
    <recommendedName>
        <fullName evidence="3">Lipoprotein</fullName>
    </recommendedName>
</protein>
<gene>
    <name evidence="1" type="ORF">EV196_107214</name>
</gene>
<dbReference type="Proteomes" id="UP000295455">
    <property type="component" value="Unassembled WGS sequence"/>
</dbReference>
<reference evidence="1 2" key="1">
    <citation type="submission" date="2019-03" db="EMBL/GenBank/DDBJ databases">
        <title>Genomic Encyclopedia of Type Strains, Phase IV (KMG-IV): sequencing the most valuable type-strain genomes for metagenomic binning, comparative biology and taxonomic classification.</title>
        <authorList>
            <person name="Goeker M."/>
        </authorList>
    </citation>
    <scope>NUCLEOTIDE SEQUENCE [LARGE SCALE GENOMIC DNA]</scope>
    <source>
        <strain evidence="1 2">DSM 18792</strain>
    </source>
</reference>
<evidence type="ECO:0000313" key="2">
    <source>
        <dbReference type="Proteomes" id="UP000295455"/>
    </source>
</evidence>
<accession>A0A4R1REZ7</accession>
<organism evidence="1 2">
    <name type="scientific">Mariniflexile fucanivorans</name>
    <dbReference type="NCBI Taxonomy" id="264023"/>
    <lineage>
        <taxon>Bacteria</taxon>
        <taxon>Pseudomonadati</taxon>
        <taxon>Bacteroidota</taxon>
        <taxon>Flavobacteriia</taxon>
        <taxon>Flavobacteriales</taxon>
        <taxon>Flavobacteriaceae</taxon>
        <taxon>Mariniflexile</taxon>
    </lineage>
</organism>
<dbReference type="PROSITE" id="PS51257">
    <property type="entry name" value="PROKAR_LIPOPROTEIN"/>
    <property type="match status" value="1"/>
</dbReference>
<dbReference type="EMBL" id="SLUP01000007">
    <property type="protein sequence ID" value="TCL64505.1"/>
    <property type="molecule type" value="Genomic_DNA"/>
</dbReference>
<proteinExistence type="predicted"/>
<dbReference type="RefSeq" id="WP_132218568.1">
    <property type="nucleotide sequence ID" value="NZ_OX156936.1"/>
</dbReference>
<sequence>MKNFLFVFILSIASISCSNDNDSFEINGTFTHDLLNCNNSQNPENSCTEYVWFNNNSNTASIMLSGSDYGAPVTYKLKSNKIDFYYMNGVKAELSFELKNQTTFIRLENNDIWLKDE</sequence>
<dbReference type="OrthoDB" id="1451652at2"/>
<evidence type="ECO:0008006" key="3">
    <source>
        <dbReference type="Google" id="ProtNLM"/>
    </source>
</evidence>
<evidence type="ECO:0000313" key="1">
    <source>
        <dbReference type="EMBL" id="TCL64505.1"/>
    </source>
</evidence>
<keyword evidence="2" id="KW-1185">Reference proteome</keyword>
<dbReference type="AlphaFoldDB" id="A0A4R1REZ7"/>
<name>A0A4R1REZ7_9FLAO</name>
<comment type="caution">
    <text evidence="1">The sequence shown here is derived from an EMBL/GenBank/DDBJ whole genome shotgun (WGS) entry which is preliminary data.</text>
</comment>